<evidence type="ECO:0000256" key="1">
    <source>
        <dbReference type="SAM" id="Phobius"/>
    </source>
</evidence>
<proteinExistence type="predicted"/>
<reference evidence="2" key="2">
    <citation type="submission" date="1994-03" db="EMBL/GenBank/DDBJ databases">
        <authorList>
            <person name="Robison K."/>
        </authorList>
    </citation>
    <scope>NUCLEOTIDE SEQUENCE</scope>
</reference>
<feature type="transmembrane region" description="Helical" evidence="1">
    <location>
        <begin position="42"/>
        <end position="64"/>
    </location>
</feature>
<organism evidence="2">
    <name type="scientific">Mycobacterium leprae</name>
    <dbReference type="NCBI Taxonomy" id="1769"/>
    <lineage>
        <taxon>Bacteria</taxon>
        <taxon>Bacillati</taxon>
        <taxon>Actinomycetota</taxon>
        <taxon>Actinomycetes</taxon>
        <taxon>Mycobacteriales</taxon>
        <taxon>Mycobacteriaceae</taxon>
        <taxon>Mycobacterium</taxon>
    </lineage>
</organism>
<dbReference type="PIR" id="S72598">
    <property type="entry name" value="S72598"/>
</dbReference>
<evidence type="ECO:0000313" key="2">
    <source>
        <dbReference type="EMBL" id="AAA17166.1"/>
    </source>
</evidence>
<protein>
    <submittedName>
        <fullName evidence="2">U1937n</fullName>
    </submittedName>
</protein>
<reference evidence="2" key="1">
    <citation type="submission" date="1994-01" db="EMBL/GenBank/DDBJ databases">
        <authorList>
            <person name="Smith D.R."/>
        </authorList>
    </citation>
    <scope>NUCLEOTIDE SEQUENCE</scope>
</reference>
<accession>Q49761</accession>
<keyword evidence="1" id="KW-0812">Transmembrane</keyword>
<keyword evidence="1" id="KW-1133">Transmembrane helix</keyword>
<sequence>MGGAGVHHVAVRSAYCLIGAVGDQSGRPKSRWRRWVPAVRKIVISAVVLPSVTPVLLSVAGLEFSRMLGDFGLMVLIDGPVTRKISVSS</sequence>
<dbReference type="AlphaFoldDB" id="Q49761"/>
<keyword evidence="1" id="KW-0472">Membrane</keyword>
<name>Q49761_MYCLR</name>
<dbReference type="EMBL" id="U00016">
    <property type="protein sequence ID" value="AAA17166.1"/>
    <property type="molecule type" value="Genomic_DNA"/>
</dbReference>